<dbReference type="PANTHER" id="PTHR33799">
    <property type="entry name" value="PTS PERMEASE-RELATED-RELATED"/>
    <property type="match status" value="1"/>
</dbReference>
<name>A0A5B2Z809_9GAMM</name>
<dbReference type="CDD" id="cd00006">
    <property type="entry name" value="PTS_IIA_man"/>
    <property type="match status" value="1"/>
</dbReference>
<sequence length="130" mass="13427">MSVGILLVSHEGIGQPLLVAARRLLGRLPLPTEAFEVGWDADPDAVLPAASAALRRVDGGDGVLLLVDLYGATPARVAAGLARLGTPARRVSGLSLPMLLRAQNYPEQDLDELARTAAAGGRNGVVVDDA</sequence>
<dbReference type="RefSeq" id="WP_149860377.1">
    <property type="nucleotide sequence ID" value="NZ_VUOD01000004.1"/>
</dbReference>
<accession>A0A5B2Z809</accession>
<dbReference type="SUPFAM" id="SSF53062">
    <property type="entry name" value="PTS system fructose IIA component-like"/>
    <property type="match status" value="1"/>
</dbReference>
<evidence type="ECO:0000313" key="10">
    <source>
        <dbReference type="Proteomes" id="UP000322165"/>
    </source>
</evidence>
<reference evidence="9 10" key="2">
    <citation type="submission" date="2019-09" db="EMBL/GenBank/DDBJ databases">
        <authorList>
            <person name="Mazur A."/>
        </authorList>
    </citation>
    <scope>NUCLEOTIDE SEQUENCE [LARGE SCALE GENOMIC DNA]</scope>
    <source>
        <strain evidence="9 10">3729k</strain>
    </source>
</reference>
<dbReference type="InterPro" id="IPR033887">
    <property type="entry name" value="PTS_IIA_man"/>
</dbReference>
<proteinExistence type="predicted"/>
<evidence type="ECO:0000256" key="5">
    <source>
        <dbReference type="ARBA" id="ARBA00022679"/>
    </source>
</evidence>
<keyword evidence="5" id="KW-0808">Transferase</keyword>
<keyword evidence="4" id="KW-0762">Sugar transport</keyword>
<dbReference type="GO" id="GO:0016020">
    <property type="term" value="C:membrane"/>
    <property type="evidence" value="ECO:0007669"/>
    <property type="project" value="InterPro"/>
</dbReference>
<reference evidence="9 10" key="1">
    <citation type="submission" date="2019-09" db="EMBL/GenBank/DDBJ databases">
        <title>Arenimonas chukotkensis sp. nov., a bacterium isolated from Chukotka hot spring, Arctic region, Russia.</title>
        <authorList>
            <person name="Zayulina K.S."/>
            <person name="Prokofeva M.I."/>
            <person name="Elcheninov A.G."/>
            <person name="Novikov A."/>
            <person name="Kochetkova T.V."/>
            <person name="Kublanov I.V."/>
        </authorList>
    </citation>
    <scope>NUCLEOTIDE SEQUENCE [LARGE SCALE GENOMIC DNA]</scope>
    <source>
        <strain evidence="9 10">3729k</strain>
    </source>
</reference>
<gene>
    <name evidence="9" type="ORF">F0415_06375</name>
</gene>
<evidence type="ECO:0000256" key="1">
    <source>
        <dbReference type="ARBA" id="ARBA00004496"/>
    </source>
</evidence>
<dbReference type="EMBL" id="VUOD01000004">
    <property type="protein sequence ID" value="KAA2284878.1"/>
    <property type="molecule type" value="Genomic_DNA"/>
</dbReference>
<dbReference type="InterPro" id="IPR051471">
    <property type="entry name" value="Bacterial_PTS_sugar_comp"/>
</dbReference>
<dbReference type="InterPro" id="IPR004701">
    <property type="entry name" value="PTS_EIIA_man-typ"/>
</dbReference>
<keyword evidence="10" id="KW-1185">Reference proteome</keyword>
<evidence type="ECO:0000259" key="8">
    <source>
        <dbReference type="PROSITE" id="PS51096"/>
    </source>
</evidence>
<keyword evidence="3" id="KW-0963">Cytoplasm</keyword>
<keyword evidence="2" id="KW-0813">Transport</keyword>
<organism evidence="9 10">
    <name type="scientific">Arenimonas fontis</name>
    <dbReference type="NCBI Taxonomy" id="2608255"/>
    <lineage>
        <taxon>Bacteria</taxon>
        <taxon>Pseudomonadati</taxon>
        <taxon>Pseudomonadota</taxon>
        <taxon>Gammaproteobacteria</taxon>
        <taxon>Lysobacterales</taxon>
        <taxon>Lysobacteraceae</taxon>
        <taxon>Arenimonas</taxon>
    </lineage>
</organism>
<dbReference type="PANTHER" id="PTHR33799:SF1">
    <property type="entry name" value="PTS SYSTEM MANNOSE-SPECIFIC EIIAB COMPONENT-RELATED"/>
    <property type="match status" value="1"/>
</dbReference>
<evidence type="ECO:0000256" key="3">
    <source>
        <dbReference type="ARBA" id="ARBA00022490"/>
    </source>
</evidence>
<dbReference type="Gene3D" id="3.40.50.510">
    <property type="entry name" value="Phosphotransferase system, mannose-type IIA component"/>
    <property type="match status" value="1"/>
</dbReference>
<evidence type="ECO:0000256" key="6">
    <source>
        <dbReference type="ARBA" id="ARBA00022683"/>
    </source>
</evidence>
<evidence type="ECO:0000256" key="7">
    <source>
        <dbReference type="ARBA" id="ARBA00022777"/>
    </source>
</evidence>
<feature type="domain" description="PTS EIIA type-4" evidence="8">
    <location>
        <begin position="2"/>
        <end position="125"/>
    </location>
</feature>
<dbReference type="GO" id="GO:0016301">
    <property type="term" value="F:kinase activity"/>
    <property type="evidence" value="ECO:0007669"/>
    <property type="project" value="UniProtKB-KW"/>
</dbReference>
<dbReference type="GO" id="GO:0009401">
    <property type="term" value="P:phosphoenolpyruvate-dependent sugar phosphotransferase system"/>
    <property type="evidence" value="ECO:0007669"/>
    <property type="project" value="UniProtKB-KW"/>
</dbReference>
<dbReference type="AlphaFoldDB" id="A0A5B2Z809"/>
<dbReference type="PROSITE" id="PS51096">
    <property type="entry name" value="PTS_EIIA_TYPE_4"/>
    <property type="match status" value="1"/>
</dbReference>
<evidence type="ECO:0000313" key="9">
    <source>
        <dbReference type="EMBL" id="KAA2284878.1"/>
    </source>
</evidence>
<dbReference type="GO" id="GO:0005737">
    <property type="term" value="C:cytoplasm"/>
    <property type="evidence" value="ECO:0007669"/>
    <property type="project" value="UniProtKB-SubCell"/>
</dbReference>
<comment type="subcellular location">
    <subcellularLocation>
        <location evidence="1">Cytoplasm</location>
    </subcellularLocation>
</comment>
<keyword evidence="6" id="KW-0598">Phosphotransferase system</keyword>
<comment type="caution">
    <text evidence="9">The sequence shown here is derived from an EMBL/GenBank/DDBJ whole genome shotgun (WGS) entry which is preliminary data.</text>
</comment>
<protein>
    <submittedName>
        <fullName evidence="9">PTS fructose IIA subunit family protein</fullName>
    </submittedName>
</protein>
<dbReference type="Proteomes" id="UP000322165">
    <property type="component" value="Unassembled WGS sequence"/>
</dbReference>
<keyword evidence="7" id="KW-0418">Kinase</keyword>
<dbReference type="InterPro" id="IPR036662">
    <property type="entry name" value="PTS_EIIA_man-typ_sf"/>
</dbReference>
<evidence type="ECO:0000256" key="2">
    <source>
        <dbReference type="ARBA" id="ARBA00022448"/>
    </source>
</evidence>
<dbReference type="Pfam" id="PF03610">
    <property type="entry name" value="EIIA-man"/>
    <property type="match status" value="1"/>
</dbReference>
<evidence type="ECO:0000256" key="4">
    <source>
        <dbReference type="ARBA" id="ARBA00022597"/>
    </source>
</evidence>